<organism evidence="4 5">
    <name type="scientific">Qipengyuania aquimaris</name>
    <dbReference type="NCBI Taxonomy" id="255984"/>
    <lineage>
        <taxon>Bacteria</taxon>
        <taxon>Pseudomonadati</taxon>
        <taxon>Pseudomonadota</taxon>
        <taxon>Alphaproteobacteria</taxon>
        <taxon>Sphingomonadales</taxon>
        <taxon>Erythrobacteraceae</taxon>
        <taxon>Qipengyuania</taxon>
    </lineage>
</organism>
<dbReference type="AlphaFoldDB" id="A0A9Q3RZ03"/>
<sequence length="663" mass="74176">MKKFRSVFLAAAACTVALGVAPSTAQTTGQPTVPIEVWALRDTMTTVQVSPSGERLLVIKNESRDGDYLMELYDTDNLGGKPYRIAADPMEIIGAQWVSDDFIFGTAWQQNRKKVNGPEEGTYDYASFIFDVNKKKFQRVEGVFSIATLLPDEPNEILIGTGRSVGSAAEVDPFSAFRPRAYYKLNLKTGSKQLVLKGSEKYPTAVFDSQGNPRWTSGYDRASKEEVTYYRKPGDGSWTEFARYDQDDHENLYRVLSGFMGLVGFKQDDPNIGYVIDNRGEDKASLWEFDFNKGQFGEKLAGTDQADVMWIQTSSLPGDDRLVAARYPWDKRNRIWFDDQEKALYDALEAQIPNAHEVSISSRSRDGNTMIVQNRGPRDPGSFWLVKDGRMSKLGSRNPLLKAEDLSDVEFIRYPARDGKMIAGYVTKPKGEGPFPLVVLPHGGPHVNEVISYDEWGQLLANAGYMVLQPQYRMSVGWGKELFDSAYGQHGLAMQDDKDDGALYLVEQGLVDPDRIAMFGWSYGGYAALVAASRDPNIYQCVIAGAAVADPEKVYKLRSNPWTPTAIDDWAQRRGMIGINPINEVSKVNVPLLMVHGDVDARVLYFNFEDYRDAIQKAGKTDAQFLTLTGADHFYSTLMYEHQEQFYTKMLDFLANDCGPGGL</sequence>
<evidence type="ECO:0000313" key="5">
    <source>
        <dbReference type="Proteomes" id="UP000824927"/>
    </source>
</evidence>
<evidence type="ECO:0000313" key="4">
    <source>
        <dbReference type="EMBL" id="MBY6217051.1"/>
    </source>
</evidence>
<dbReference type="PANTHER" id="PTHR42776:SF27">
    <property type="entry name" value="DIPEPTIDYL PEPTIDASE FAMILY MEMBER 6"/>
    <property type="match status" value="1"/>
</dbReference>
<feature type="domain" description="Peptidase S9 prolyl oligopeptidase catalytic" evidence="3">
    <location>
        <begin position="458"/>
        <end position="656"/>
    </location>
</feature>
<keyword evidence="1" id="KW-0378">Hydrolase</keyword>
<dbReference type="GO" id="GO:0006508">
    <property type="term" value="P:proteolysis"/>
    <property type="evidence" value="ECO:0007669"/>
    <property type="project" value="InterPro"/>
</dbReference>
<dbReference type="GO" id="GO:0004252">
    <property type="term" value="F:serine-type endopeptidase activity"/>
    <property type="evidence" value="ECO:0007669"/>
    <property type="project" value="TreeGrafter"/>
</dbReference>
<dbReference type="InterPro" id="IPR029058">
    <property type="entry name" value="AB_hydrolase_fold"/>
</dbReference>
<protein>
    <submittedName>
        <fullName evidence="4">Prolyl oligopeptidase family serine peptidase</fullName>
    </submittedName>
</protein>
<dbReference type="Proteomes" id="UP000824927">
    <property type="component" value="Unassembled WGS sequence"/>
</dbReference>
<accession>A0A9Q3RZ03</accession>
<proteinExistence type="predicted"/>
<dbReference type="RefSeq" id="WP_222404271.1">
    <property type="nucleotide sequence ID" value="NZ_JAHVKP010000001.1"/>
</dbReference>
<keyword evidence="2" id="KW-0732">Signal</keyword>
<dbReference type="Pfam" id="PF00326">
    <property type="entry name" value="Peptidase_S9"/>
    <property type="match status" value="1"/>
</dbReference>
<dbReference type="EMBL" id="JAHVKP010000001">
    <property type="protein sequence ID" value="MBY6217051.1"/>
    <property type="molecule type" value="Genomic_DNA"/>
</dbReference>
<feature type="chain" id="PRO_5040232857" evidence="2">
    <location>
        <begin position="26"/>
        <end position="663"/>
    </location>
</feature>
<gene>
    <name evidence="4" type="ORF">KUV31_01725</name>
</gene>
<name>A0A9Q3RZ03_9SPHN</name>
<dbReference type="Gene3D" id="3.40.50.1820">
    <property type="entry name" value="alpha/beta hydrolase"/>
    <property type="match status" value="1"/>
</dbReference>
<comment type="caution">
    <text evidence="4">The sequence shown here is derived from an EMBL/GenBank/DDBJ whole genome shotgun (WGS) entry which is preliminary data.</text>
</comment>
<dbReference type="SUPFAM" id="SSF53474">
    <property type="entry name" value="alpha/beta-Hydrolases"/>
    <property type="match status" value="1"/>
</dbReference>
<feature type="signal peptide" evidence="2">
    <location>
        <begin position="1"/>
        <end position="25"/>
    </location>
</feature>
<evidence type="ECO:0000256" key="2">
    <source>
        <dbReference type="SAM" id="SignalP"/>
    </source>
</evidence>
<reference evidence="4" key="1">
    <citation type="submission" date="2021-06" db="EMBL/GenBank/DDBJ databases">
        <title>50 bacteria genomes isolated from Dapeng, Shenzhen, China.</title>
        <authorList>
            <person name="Zheng W."/>
            <person name="Yu S."/>
            <person name="Huang Y."/>
        </authorList>
    </citation>
    <scope>NUCLEOTIDE SEQUENCE</scope>
    <source>
        <strain evidence="4">DP4N28-2</strain>
    </source>
</reference>
<evidence type="ECO:0000256" key="1">
    <source>
        <dbReference type="ARBA" id="ARBA00022801"/>
    </source>
</evidence>
<evidence type="ECO:0000259" key="3">
    <source>
        <dbReference type="Pfam" id="PF00326"/>
    </source>
</evidence>
<dbReference type="PANTHER" id="PTHR42776">
    <property type="entry name" value="SERINE PEPTIDASE S9 FAMILY MEMBER"/>
    <property type="match status" value="1"/>
</dbReference>
<dbReference type="InterPro" id="IPR001375">
    <property type="entry name" value="Peptidase_S9_cat"/>
</dbReference>